<accession>A0ABP8PN98</accession>
<comment type="caution">
    <text evidence="2">The sequence shown here is derived from an EMBL/GenBank/DDBJ whole genome shotgun (WGS) entry which is preliminary data.</text>
</comment>
<dbReference type="Gene3D" id="3.30.1460.30">
    <property type="entry name" value="YgaC/TfoX-N like chaperone"/>
    <property type="match status" value="1"/>
</dbReference>
<feature type="domain" description="TfoX N-terminal" evidence="1">
    <location>
        <begin position="21"/>
        <end position="104"/>
    </location>
</feature>
<sequence>MDVEMTELADRIRALLEGDLAIEERRMFGSRAFLVDGKILVGARRGGSLLVRVEIEHGAGLLGRPGVTHAVMGARTMSANWLDVAAEAVADDERLIFWLDVAREDAAGRS</sequence>
<dbReference type="Proteomes" id="UP001500731">
    <property type="component" value="Unassembled WGS sequence"/>
</dbReference>
<gene>
    <name evidence="2" type="ORF">GCM10023171_28700</name>
</gene>
<dbReference type="Pfam" id="PF04993">
    <property type="entry name" value="TfoX_N"/>
    <property type="match status" value="1"/>
</dbReference>
<name>A0ABP8PN98_9MICO</name>
<evidence type="ECO:0000259" key="1">
    <source>
        <dbReference type="Pfam" id="PF04993"/>
    </source>
</evidence>
<dbReference type="EMBL" id="BAABGP010000019">
    <property type="protein sequence ID" value="GAA4488725.1"/>
    <property type="molecule type" value="Genomic_DNA"/>
</dbReference>
<dbReference type="SUPFAM" id="SSF159894">
    <property type="entry name" value="YgaC/TfoX-N like"/>
    <property type="match status" value="1"/>
</dbReference>
<evidence type="ECO:0000313" key="2">
    <source>
        <dbReference type="EMBL" id="GAA4488725.1"/>
    </source>
</evidence>
<reference evidence="3" key="1">
    <citation type="journal article" date="2019" name="Int. J. Syst. Evol. Microbiol.">
        <title>The Global Catalogue of Microorganisms (GCM) 10K type strain sequencing project: providing services to taxonomists for standard genome sequencing and annotation.</title>
        <authorList>
            <consortium name="The Broad Institute Genomics Platform"/>
            <consortium name="The Broad Institute Genome Sequencing Center for Infectious Disease"/>
            <person name="Wu L."/>
            <person name="Ma J."/>
        </authorList>
    </citation>
    <scope>NUCLEOTIDE SEQUENCE [LARGE SCALE GENOMIC DNA]</scope>
    <source>
        <strain evidence="3">JCM 17839</strain>
    </source>
</reference>
<protein>
    <recommendedName>
        <fullName evidence="1">TfoX N-terminal domain-containing protein</fullName>
    </recommendedName>
</protein>
<keyword evidence="3" id="KW-1185">Reference proteome</keyword>
<proteinExistence type="predicted"/>
<organism evidence="2 3">
    <name type="scientific">Microbacterium panaciterrae</name>
    <dbReference type="NCBI Taxonomy" id="985759"/>
    <lineage>
        <taxon>Bacteria</taxon>
        <taxon>Bacillati</taxon>
        <taxon>Actinomycetota</taxon>
        <taxon>Actinomycetes</taxon>
        <taxon>Micrococcales</taxon>
        <taxon>Microbacteriaceae</taxon>
        <taxon>Microbacterium</taxon>
    </lineage>
</organism>
<dbReference type="InterPro" id="IPR007076">
    <property type="entry name" value="TfoX_N"/>
</dbReference>
<evidence type="ECO:0000313" key="3">
    <source>
        <dbReference type="Proteomes" id="UP001500731"/>
    </source>
</evidence>